<evidence type="ECO:0000313" key="1">
    <source>
        <dbReference type="EMBL" id="VEA40715.1"/>
    </source>
</evidence>
<reference evidence="1 2" key="1">
    <citation type="submission" date="2018-12" db="EMBL/GenBank/DDBJ databases">
        <authorList>
            <consortium name="Pathogen Informatics"/>
        </authorList>
    </citation>
    <scope>NUCLEOTIDE SEQUENCE [LARGE SCALE GENOMIC DNA]</scope>
    <source>
        <strain evidence="1 2">NCTC8272</strain>
    </source>
</reference>
<dbReference type="Proteomes" id="UP000277214">
    <property type="component" value="Chromosome 1"/>
</dbReference>
<evidence type="ECO:0000313" key="2">
    <source>
        <dbReference type="Proteomes" id="UP000277214"/>
    </source>
</evidence>
<proteinExistence type="predicted"/>
<protein>
    <submittedName>
        <fullName evidence="1">Uncharacterized protein</fullName>
    </submittedName>
</protein>
<accession>A0A3S4G033</accession>
<organism evidence="1 2">
    <name type="scientific">Salmonella enterica I</name>
    <dbReference type="NCBI Taxonomy" id="59201"/>
    <lineage>
        <taxon>Bacteria</taxon>
        <taxon>Pseudomonadati</taxon>
        <taxon>Pseudomonadota</taxon>
        <taxon>Gammaproteobacteria</taxon>
        <taxon>Enterobacterales</taxon>
        <taxon>Enterobacteriaceae</taxon>
        <taxon>Salmonella</taxon>
    </lineage>
</organism>
<dbReference type="EMBL" id="LR134149">
    <property type="protein sequence ID" value="VEA40715.1"/>
    <property type="molecule type" value="Genomic_DNA"/>
</dbReference>
<sequence>MPLLFTRNILIKTALRGSNKMNEKKYQSLRKKSISKGGNMACIVMLVHALSFSSLQMDLDVRVGDVNWKHSIVLKTTGGKGE</sequence>
<name>A0A3S4G033_SALET</name>
<gene>
    <name evidence="1" type="ORF">NCTC8272_03571</name>
</gene>
<dbReference type="AlphaFoldDB" id="A0A3S4G033"/>